<accession>A0A423QB51</accession>
<protein>
    <submittedName>
        <fullName evidence="2">CoA-binding protein</fullName>
    </submittedName>
</protein>
<dbReference type="RefSeq" id="WP_221177768.1">
    <property type="nucleotide sequence ID" value="NZ_AYKF01000001.1"/>
</dbReference>
<proteinExistence type="predicted"/>
<dbReference type="InterPro" id="IPR043938">
    <property type="entry name" value="Ligase_CoA_dom"/>
</dbReference>
<dbReference type="SUPFAM" id="SSF56059">
    <property type="entry name" value="Glutathione synthetase ATP-binding domain-like"/>
    <property type="match status" value="1"/>
</dbReference>
<dbReference type="Pfam" id="PF13607">
    <property type="entry name" value="Succ_CoA_lig"/>
    <property type="match status" value="1"/>
</dbReference>
<dbReference type="GO" id="GO:0005524">
    <property type="term" value="F:ATP binding"/>
    <property type="evidence" value="ECO:0007669"/>
    <property type="project" value="InterPro"/>
</dbReference>
<dbReference type="Gene3D" id="3.40.50.720">
    <property type="entry name" value="NAD(P)-binding Rossmann-like Domain"/>
    <property type="match status" value="1"/>
</dbReference>
<dbReference type="SUPFAM" id="SSF52210">
    <property type="entry name" value="Succinyl-CoA synthetase domains"/>
    <property type="match status" value="2"/>
</dbReference>
<feature type="domain" description="CoA-binding" evidence="1">
    <location>
        <begin position="25"/>
        <end position="120"/>
    </location>
</feature>
<name>A0A423QB51_9GAMM</name>
<dbReference type="SMART" id="SM00881">
    <property type="entry name" value="CoA_binding"/>
    <property type="match status" value="1"/>
</dbReference>
<sequence>MGGSINTAHAGDAGRSDDRPALARMFAPRSVALVGVSGRPGSTMARPLTFLVEHGFVGEIHPVNPNYDEIDGHPCHPSLDAVPAPVDLVLVMVPAARVIEVVHQAGAVGAAGVIVFASGFGETGDAGADLQTRLRDAAREAGVRVLGPNCQGLLYAPASLCATFTSAAVRARAPREAGVAYVGQSGAIGGSILDLANEMGLGLTAWASTGNQADLDLVEVARALVDDDAVRVIMLYVEAVGDGAAYTDLARAAFERGKTLVVLRSGRSAAGQRAAASHTGAMLGNDAGFRLVSQRFGVIQVEDLDELLAVAAARAALAPMRGRRIAVVTTSGGAGSLAADRCAEHGLALPELAPATRDALAPLIPDFGALANPVDVTAQILGSDDAFGAVCDTVGADDSVDAVLVLLTMVVGDNGRKLARDLVRTAQALDKPILVVWLAGHDLTAEGRAALRAAGMPVFASVDGAVRAAARLAQAAVIDAAPSTPRIDRARLDGVLAGGRLDGEALLDALTVSRPHSSIVNSAAAARAAVEALGAPAALKLAGGALDHKSDIGGVRLGVSAEAAEATYESLMAAARAKNVPVAGVQVQSMIESGVELVIGATAAAEGFPPIVTVGLGGVTTELYRDTASALAPIDADGARALLRRLRAWPLLDGFRGAPPADVDAAVDVIVRVSEAMAFGEGRIGEFEINPLIVAAAGRGAMAVDVLVSPPAAVDSRDD</sequence>
<evidence type="ECO:0000313" key="2">
    <source>
        <dbReference type="EMBL" id="ROO37704.1"/>
    </source>
</evidence>
<dbReference type="Gene3D" id="3.30.470.20">
    <property type="entry name" value="ATP-grasp fold, B domain"/>
    <property type="match status" value="1"/>
</dbReference>
<reference evidence="2 3" key="1">
    <citation type="submission" date="2013-10" db="EMBL/GenBank/DDBJ databases">
        <title>Salinisphaera halophila YIM 95161 Genome Sequencing.</title>
        <authorList>
            <person name="Lai Q."/>
            <person name="Li C."/>
            <person name="Shao Z."/>
        </authorList>
    </citation>
    <scope>NUCLEOTIDE SEQUENCE [LARGE SCALE GENOMIC DNA]</scope>
    <source>
        <strain evidence="2 3">YIM 95161</strain>
    </source>
</reference>
<dbReference type="Gene3D" id="3.30.1490.20">
    <property type="entry name" value="ATP-grasp fold, A domain"/>
    <property type="match status" value="1"/>
</dbReference>
<dbReference type="GO" id="GO:0043758">
    <property type="term" value="F:acetate-CoA ligase (ADP-forming) activity"/>
    <property type="evidence" value="ECO:0007669"/>
    <property type="project" value="InterPro"/>
</dbReference>
<dbReference type="SUPFAM" id="SSF51735">
    <property type="entry name" value="NAD(P)-binding Rossmann-fold domains"/>
    <property type="match status" value="1"/>
</dbReference>
<dbReference type="InterPro" id="IPR016102">
    <property type="entry name" value="Succinyl-CoA_synth-like"/>
</dbReference>
<dbReference type="Pfam" id="PF13549">
    <property type="entry name" value="ATP-grasp_5"/>
    <property type="match status" value="1"/>
</dbReference>
<dbReference type="InterPro" id="IPR036291">
    <property type="entry name" value="NAD(P)-bd_dom_sf"/>
</dbReference>
<evidence type="ECO:0000313" key="3">
    <source>
        <dbReference type="Proteomes" id="UP000285123"/>
    </source>
</evidence>
<dbReference type="InterPro" id="IPR003781">
    <property type="entry name" value="CoA-bd"/>
</dbReference>
<gene>
    <name evidence="2" type="ORF">SAHL_00710</name>
</gene>
<dbReference type="PANTHER" id="PTHR42793">
    <property type="entry name" value="COA BINDING DOMAIN CONTAINING PROTEIN"/>
    <property type="match status" value="1"/>
</dbReference>
<dbReference type="Proteomes" id="UP000285123">
    <property type="component" value="Unassembled WGS sequence"/>
</dbReference>
<dbReference type="PANTHER" id="PTHR42793:SF1">
    <property type="entry name" value="PEPTIDYL-LYSINE N-ACETYLTRANSFERASE PATZ"/>
    <property type="match status" value="1"/>
</dbReference>
<dbReference type="InterPro" id="IPR032875">
    <property type="entry name" value="Succ_CoA_lig_flav_dom"/>
</dbReference>
<dbReference type="EMBL" id="AYKF01000001">
    <property type="protein sequence ID" value="ROO37704.1"/>
    <property type="molecule type" value="Genomic_DNA"/>
</dbReference>
<dbReference type="Pfam" id="PF19045">
    <property type="entry name" value="Ligase_CoA_2"/>
    <property type="match status" value="1"/>
</dbReference>
<comment type="caution">
    <text evidence="2">The sequence shown here is derived from an EMBL/GenBank/DDBJ whole genome shotgun (WGS) entry which is preliminary data.</text>
</comment>
<dbReference type="InterPro" id="IPR013815">
    <property type="entry name" value="ATP_grasp_subdomain_1"/>
</dbReference>
<dbReference type="AlphaFoldDB" id="A0A423QB51"/>
<dbReference type="Pfam" id="PF13380">
    <property type="entry name" value="CoA_binding_2"/>
    <property type="match status" value="1"/>
</dbReference>
<organism evidence="2 3">
    <name type="scientific">Salinisphaera orenii YIM 95161</name>
    <dbReference type="NCBI Taxonomy" id="1051139"/>
    <lineage>
        <taxon>Bacteria</taxon>
        <taxon>Pseudomonadati</taxon>
        <taxon>Pseudomonadota</taxon>
        <taxon>Gammaproteobacteria</taxon>
        <taxon>Salinisphaerales</taxon>
        <taxon>Salinisphaeraceae</taxon>
        <taxon>Salinisphaera</taxon>
    </lineage>
</organism>
<evidence type="ECO:0000259" key="1">
    <source>
        <dbReference type="SMART" id="SM00881"/>
    </source>
</evidence>
<dbReference type="Gene3D" id="3.40.50.261">
    <property type="entry name" value="Succinyl-CoA synthetase domains"/>
    <property type="match status" value="2"/>
</dbReference>